<evidence type="ECO:0000256" key="3">
    <source>
        <dbReference type="ARBA" id="ARBA00016337"/>
    </source>
</evidence>
<comment type="cofactor">
    <cofactor evidence="1">
        <name>Mg(2+)</name>
        <dbReference type="ChEBI" id="CHEBI:18420"/>
    </cofactor>
</comment>
<evidence type="ECO:0000256" key="10">
    <source>
        <dbReference type="ARBA" id="ARBA00048540"/>
    </source>
</evidence>
<dbReference type="InterPro" id="IPR003374">
    <property type="entry name" value="ApbE-like_sf"/>
</dbReference>
<keyword evidence="6" id="KW-0479">Metal-binding</keyword>
<organism evidence="12 13">
    <name type="scientific">Sinisalibacter aestuarii</name>
    <dbReference type="NCBI Taxonomy" id="2949426"/>
    <lineage>
        <taxon>Bacteria</taxon>
        <taxon>Pseudomonadati</taxon>
        <taxon>Pseudomonadota</taxon>
        <taxon>Alphaproteobacteria</taxon>
        <taxon>Rhodobacterales</taxon>
        <taxon>Roseobacteraceae</taxon>
        <taxon>Sinisalibacter</taxon>
    </lineage>
</organism>
<reference evidence="12" key="1">
    <citation type="journal article" date="2023" name="Int. J. Syst. Evol. Microbiol.">
        <title>Sinisalibacter aestuarii sp. nov., isolated from estuarine sediment of the Arakawa River.</title>
        <authorList>
            <person name="Arafat S.T."/>
            <person name="Hirano S."/>
            <person name="Sato A."/>
            <person name="Takeuchi K."/>
            <person name="Yasuda T."/>
            <person name="Terahara T."/>
            <person name="Hamada M."/>
            <person name="Kobayashi T."/>
        </authorList>
    </citation>
    <scope>NUCLEOTIDE SEQUENCE</scope>
    <source>
        <strain evidence="12">B-399</strain>
    </source>
</reference>
<keyword evidence="5 12" id="KW-0808">Transferase</keyword>
<evidence type="ECO:0000256" key="1">
    <source>
        <dbReference type="ARBA" id="ARBA00001946"/>
    </source>
</evidence>
<proteinExistence type="predicted"/>
<evidence type="ECO:0000256" key="2">
    <source>
        <dbReference type="ARBA" id="ARBA00011955"/>
    </source>
</evidence>
<sequence length="302" mass="32303">MQINRRRFISFVSAACLTGVASPVAAFRWQGVALGARAQIVLDHPEAEAITRGAKAEIDRLEGIFSLYRANSEIMRLNRDGWLDTPSFEMLECLVLARRVYGATGGRFDPTVQPLWRVLAEAGARGSAPDRHAIDVARSLIGFDRVKIDTGRITLGTGQALTLNGIAQGFIADKVADLMRARGVEDVLIDTGEIVALGNGPERAGWPVTIFGEDRARLWQGRALASSATLGTVMDADGRQGHILSPDGMATLPAQVTVSAPSAGLADALSTALCLVPDAQTATKLLSLVKEVRLERFIQTST</sequence>
<dbReference type="InterPro" id="IPR024932">
    <property type="entry name" value="ApbE"/>
</dbReference>
<keyword evidence="11" id="KW-0732">Signal</keyword>
<feature type="chain" id="PRO_5045672645" description="FAD:protein FMN transferase" evidence="11">
    <location>
        <begin position="27"/>
        <end position="302"/>
    </location>
</feature>
<dbReference type="SUPFAM" id="SSF143631">
    <property type="entry name" value="ApbE-like"/>
    <property type="match status" value="1"/>
</dbReference>
<keyword evidence="13" id="KW-1185">Reference proteome</keyword>
<dbReference type="PANTHER" id="PTHR30040">
    <property type="entry name" value="THIAMINE BIOSYNTHESIS LIPOPROTEIN APBE"/>
    <property type="match status" value="1"/>
</dbReference>
<dbReference type="GO" id="GO:0016740">
    <property type="term" value="F:transferase activity"/>
    <property type="evidence" value="ECO:0007669"/>
    <property type="project" value="UniProtKB-KW"/>
</dbReference>
<dbReference type="EC" id="2.7.1.180" evidence="2"/>
<evidence type="ECO:0000313" key="13">
    <source>
        <dbReference type="Proteomes" id="UP001144205"/>
    </source>
</evidence>
<evidence type="ECO:0000256" key="7">
    <source>
        <dbReference type="ARBA" id="ARBA00022827"/>
    </source>
</evidence>
<protein>
    <recommendedName>
        <fullName evidence="3">FAD:protein FMN transferase</fullName>
        <ecNumber evidence="2">2.7.1.180</ecNumber>
    </recommendedName>
    <alternativeName>
        <fullName evidence="9">Flavin transferase</fullName>
    </alternativeName>
</protein>
<keyword evidence="8" id="KW-0460">Magnesium</keyword>
<evidence type="ECO:0000256" key="5">
    <source>
        <dbReference type="ARBA" id="ARBA00022679"/>
    </source>
</evidence>
<dbReference type="Proteomes" id="UP001144205">
    <property type="component" value="Unassembled WGS sequence"/>
</dbReference>
<name>A0ABQ5LSC7_9RHOB</name>
<dbReference type="PANTHER" id="PTHR30040:SF2">
    <property type="entry name" value="FAD:PROTEIN FMN TRANSFERASE"/>
    <property type="match status" value="1"/>
</dbReference>
<accession>A0ABQ5LSC7</accession>
<dbReference type="EMBL" id="BROH01000004">
    <property type="protein sequence ID" value="GKY87897.1"/>
    <property type="molecule type" value="Genomic_DNA"/>
</dbReference>
<evidence type="ECO:0000256" key="11">
    <source>
        <dbReference type="SAM" id="SignalP"/>
    </source>
</evidence>
<dbReference type="Gene3D" id="3.10.520.10">
    <property type="entry name" value="ApbE-like domains"/>
    <property type="match status" value="1"/>
</dbReference>
<evidence type="ECO:0000256" key="6">
    <source>
        <dbReference type="ARBA" id="ARBA00022723"/>
    </source>
</evidence>
<dbReference type="Pfam" id="PF02424">
    <property type="entry name" value="ApbE"/>
    <property type="match status" value="1"/>
</dbReference>
<evidence type="ECO:0000256" key="9">
    <source>
        <dbReference type="ARBA" id="ARBA00031306"/>
    </source>
</evidence>
<gene>
    <name evidence="12" type="primary">nosX_1</name>
    <name evidence="12" type="ORF">STA1M1_17660</name>
</gene>
<comment type="catalytic activity">
    <reaction evidence="10">
        <text>L-threonyl-[protein] + FAD = FMN-L-threonyl-[protein] + AMP + H(+)</text>
        <dbReference type="Rhea" id="RHEA:36847"/>
        <dbReference type="Rhea" id="RHEA-COMP:11060"/>
        <dbReference type="Rhea" id="RHEA-COMP:11061"/>
        <dbReference type="ChEBI" id="CHEBI:15378"/>
        <dbReference type="ChEBI" id="CHEBI:30013"/>
        <dbReference type="ChEBI" id="CHEBI:57692"/>
        <dbReference type="ChEBI" id="CHEBI:74257"/>
        <dbReference type="ChEBI" id="CHEBI:456215"/>
        <dbReference type="EC" id="2.7.1.180"/>
    </reaction>
</comment>
<evidence type="ECO:0000313" key="12">
    <source>
        <dbReference type="EMBL" id="GKY87897.1"/>
    </source>
</evidence>
<evidence type="ECO:0000256" key="4">
    <source>
        <dbReference type="ARBA" id="ARBA00022630"/>
    </source>
</evidence>
<keyword evidence="4" id="KW-0285">Flavoprotein</keyword>
<keyword evidence="7" id="KW-0274">FAD</keyword>
<feature type="signal peptide" evidence="11">
    <location>
        <begin position="1"/>
        <end position="26"/>
    </location>
</feature>
<comment type="caution">
    <text evidence="12">The sequence shown here is derived from an EMBL/GenBank/DDBJ whole genome shotgun (WGS) entry which is preliminary data.</text>
</comment>
<evidence type="ECO:0000256" key="8">
    <source>
        <dbReference type="ARBA" id="ARBA00022842"/>
    </source>
</evidence>
<dbReference type="RefSeq" id="WP_281841883.1">
    <property type="nucleotide sequence ID" value="NZ_BROH01000004.1"/>
</dbReference>